<accession>E3KIX3</accession>
<evidence type="ECO:0000313" key="2">
    <source>
        <dbReference type="Proteomes" id="UP000008783"/>
    </source>
</evidence>
<dbReference type="AlphaFoldDB" id="E3KIX3"/>
<dbReference type="HOGENOM" id="CLU_2321508_0_0_1"/>
<dbReference type="InParanoid" id="E3KIX3"/>
<dbReference type="VEuPathDB" id="FungiDB:PGTG_10626"/>
<dbReference type="RefSeq" id="XP_003328667.1">
    <property type="nucleotide sequence ID" value="XM_003328619.1"/>
</dbReference>
<keyword evidence="2" id="KW-1185">Reference proteome</keyword>
<proteinExistence type="predicted"/>
<gene>
    <name evidence="1" type="ORF">PGTG_10626</name>
</gene>
<sequence length="99" mass="11244">MARTTSYPISHLARLSLSSLLVGNQFFTKTLQNLAPQPTILSPSNNPRNQSLFMQTERVSLAVRHEARQTKWLYHGKLIGQIRGKKHVLDKKETTCGQE</sequence>
<dbReference type="KEGG" id="pgr:PGTG_10626"/>
<evidence type="ECO:0000313" key="1">
    <source>
        <dbReference type="EMBL" id="EFP84248.1"/>
    </source>
</evidence>
<dbReference type="Proteomes" id="UP000008783">
    <property type="component" value="Unassembled WGS sequence"/>
</dbReference>
<dbReference type="GeneID" id="10545509"/>
<dbReference type="EMBL" id="DS178289">
    <property type="protein sequence ID" value="EFP84248.1"/>
    <property type="molecule type" value="Genomic_DNA"/>
</dbReference>
<name>E3KIX3_PUCGT</name>
<reference key="1">
    <citation type="submission" date="2007-01" db="EMBL/GenBank/DDBJ databases">
        <title>The Genome Sequence of Puccinia graminis f. sp. tritici Strain CRL 75-36-700-3.</title>
        <authorList>
            <consortium name="The Broad Institute Genome Sequencing Platform"/>
            <person name="Birren B."/>
            <person name="Lander E."/>
            <person name="Galagan J."/>
            <person name="Nusbaum C."/>
            <person name="Devon K."/>
            <person name="Cuomo C."/>
            <person name="Jaffe D."/>
            <person name="Butler J."/>
            <person name="Alvarez P."/>
            <person name="Gnerre S."/>
            <person name="Grabherr M."/>
            <person name="Mauceli E."/>
            <person name="Brockman W."/>
            <person name="Young S."/>
            <person name="LaButti K."/>
            <person name="Sykes S."/>
            <person name="DeCaprio D."/>
            <person name="Crawford M."/>
            <person name="Koehrsen M."/>
            <person name="Engels R."/>
            <person name="Montgomery P."/>
            <person name="Pearson M."/>
            <person name="Howarth C."/>
            <person name="Larson L."/>
            <person name="White J."/>
            <person name="Zeng Q."/>
            <person name="Kodira C."/>
            <person name="Yandava C."/>
            <person name="Alvarado L."/>
            <person name="O'Leary S."/>
            <person name="Szabo L."/>
            <person name="Dean R."/>
            <person name="Schein J."/>
        </authorList>
    </citation>
    <scope>NUCLEOTIDE SEQUENCE</scope>
    <source>
        <strain>CRL 75-36-700-3</strain>
    </source>
</reference>
<protein>
    <submittedName>
        <fullName evidence="1">Uncharacterized protein</fullName>
    </submittedName>
</protein>
<organism evidence="1 2">
    <name type="scientific">Puccinia graminis f. sp. tritici (strain CRL 75-36-700-3 / race SCCL)</name>
    <name type="common">Black stem rust fungus</name>
    <dbReference type="NCBI Taxonomy" id="418459"/>
    <lineage>
        <taxon>Eukaryota</taxon>
        <taxon>Fungi</taxon>
        <taxon>Dikarya</taxon>
        <taxon>Basidiomycota</taxon>
        <taxon>Pucciniomycotina</taxon>
        <taxon>Pucciniomycetes</taxon>
        <taxon>Pucciniales</taxon>
        <taxon>Pucciniaceae</taxon>
        <taxon>Puccinia</taxon>
    </lineage>
</organism>
<reference evidence="2" key="2">
    <citation type="journal article" date="2011" name="Proc. Natl. Acad. Sci. U.S.A.">
        <title>Obligate biotrophy features unraveled by the genomic analysis of rust fungi.</title>
        <authorList>
            <person name="Duplessis S."/>
            <person name="Cuomo C.A."/>
            <person name="Lin Y.-C."/>
            <person name="Aerts A."/>
            <person name="Tisserant E."/>
            <person name="Veneault-Fourrey C."/>
            <person name="Joly D.L."/>
            <person name="Hacquard S."/>
            <person name="Amselem J."/>
            <person name="Cantarel B.L."/>
            <person name="Chiu R."/>
            <person name="Coutinho P.M."/>
            <person name="Feau N."/>
            <person name="Field M."/>
            <person name="Frey P."/>
            <person name="Gelhaye E."/>
            <person name="Goldberg J."/>
            <person name="Grabherr M.G."/>
            <person name="Kodira C.D."/>
            <person name="Kohler A."/>
            <person name="Kuees U."/>
            <person name="Lindquist E.A."/>
            <person name="Lucas S.M."/>
            <person name="Mago R."/>
            <person name="Mauceli E."/>
            <person name="Morin E."/>
            <person name="Murat C."/>
            <person name="Pangilinan J.L."/>
            <person name="Park R."/>
            <person name="Pearson M."/>
            <person name="Quesneville H."/>
            <person name="Rouhier N."/>
            <person name="Sakthikumar S."/>
            <person name="Salamov A.A."/>
            <person name="Schmutz J."/>
            <person name="Selles B."/>
            <person name="Shapiro H."/>
            <person name="Tanguay P."/>
            <person name="Tuskan G.A."/>
            <person name="Henrissat B."/>
            <person name="Van de Peer Y."/>
            <person name="Rouze P."/>
            <person name="Ellis J.G."/>
            <person name="Dodds P.N."/>
            <person name="Schein J.E."/>
            <person name="Zhong S."/>
            <person name="Hamelin R.C."/>
            <person name="Grigoriev I.V."/>
            <person name="Szabo L.J."/>
            <person name="Martin F."/>
        </authorList>
    </citation>
    <scope>NUCLEOTIDE SEQUENCE [LARGE SCALE GENOMIC DNA]</scope>
    <source>
        <strain evidence="2">CRL 75-36-700-3 / race SCCL</strain>
    </source>
</reference>